<evidence type="ECO:0000313" key="3">
    <source>
        <dbReference type="Proteomes" id="UP001431532"/>
    </source>
</evidence>
<accession>A0AAW6UCG6</accession>
<sequence length="516" mass="60799">MQSLPHFIQSLKSLELNIYIISTNLEPLMLNHSLPLDLEERLLTPEIRERIDLMTSQLEALNQLLTPLIKPLKQKTTIKRKEPMTGYASFKIDEPPIIKQGFYKQLSFEDILRNTEKEIKPVRRQKPFSYEGECLNCGAPNDYIYAHTKTQNMCKVCKQTFTLKKTYHEEITHHCPHCENKLELQHIRKDYDVMTCHNYRCSFYLENKRALKDGEFNHLMINDTQYKLRYHFRLFNFTMASLKDNHRLSIQSKINLDKIHHSKYTLGLCLTYYINYGLSSRKTAQILKEVHGLELTHQTVVNYAEAAASITESLNVLYPYKLSDTITFDETYIKVMGKSNYVFFGSDTTQKIITSYRIFDQRTTLNAVTTLHETFSKYKVLPEQLNIVTDGNPIYNAAQVFFKLNDIHFDLYQVIGVKNSDDTSRTWRSFKQAEERLNRTYKFNYHGTNGYGSLRNANIYISLFVTFYNFLRRHSSLKYRRPIELDFLSSDDLMPNQWLKIMDYTTLLFDGVHYQA</sequence>
<dbReference type="InterPro" id="IPR032874">
    <property type="entry name" value="DDE_dom"/>
</dbReference>
<gene>
    <name evidence="2" type="ORF">QJ521_09600</name>
</gene>
<feature type="domain" description="DDE" evidence="1">
    <location>
        <begin position="326"/>
        <end position="398"/>
    </location>
</feature>
<dbReference type="InterPro" id="IPR012337">
    <property type="entry name" value="RNaseH-like_sf"/>
</dbReference>
<protein>
    <submittedName>
        <fullName evidence="2">DDE-type integrase/transposase/recombinase</fullName>
    </submittedName>
</protein>
<dbReference type="Pfam" id="PF13610">
    <property type="entry name" value="DDE_Tnp_IS240"/>
    <property type="match status" value="1"/>
</dbReference>
<comment type="caution">
    <text evidence="2">The sequence shown here is derived from an EMBL/GenBank/DDBJ whole genome shotgun (WGS) entry which is preliminary data.</text>
</comment>
<proteinExistence type="predicted"/>
<reference evidence="2" key="1">
    <citation type="submission" date="2023-05" db="EMBL/GenBank/DDBJ databases">
        <title>Mariniplasma microaerophilum sp. nov., a novel anaerobic mollicute isolated from terrestrial mud volcano, Taman Peninsula, Russia.</title>
        <authorList>
            <person name="Khomyakova M.A."/>
            <person name="Merkel A.Y."/>
            <person name="Slobodkin A.I."/>
        </authorList>
    </citation>
    <scope>NUCLEOTIDE SEQUENCE</scope>
    <source>
        <strain evidence="2">M4Ah</strain>
    </source>
</reference>
<organism evidence="2 3">
    <name type="scientific">Peloplasma aerotolerans</name>
    <dbReference type="NCBI Taxonomy" id="3044389"/>
    <lineage>
        <taxon>Bacteria</taxon>
        <taxon>Bacillati</taxon>
        <taxon>Mycoplasmatota</taxon>
        <taxon>Mollicutes</taxon>
        <taxon>Acholeplasmatales</taxon>
        <taxon>Acholeplasmataceae</taxon>
        <taxon>Peloplasma</taxon>
    </lineage>
</organism>
<dbReference type="Proteomes" id="UP001431532">
    <property type="component" value="Unassembled WGS sequence"/>
</dbReference>
<dbReference type="RefSeq" id="WP_282840261.1">
    <property type="nucleotide sequence ID" value="NZ_JASCXW010000076.1"/>
</dbReference>
<evidence type="ECO:0000259" key="1">
    <source>
        <dbReference type="Pfam" id="PF13610"/>
    </source>
</evidence>
<evidence type="ECO:0000313" key="2">
    <source>
        <dbReference type="EMBL" id="MDI6453806.1"/>
    </source>
</evidence>
<keyword evidence="3" id="KW-1185">Reference proteome</keyword>
<dbReference type="EMBL" id="JASCXW010000076">
    <property type="protein sequence ID" value="MDI6453806.1"/>
    <property type="molecule type" value="Genomic_DNA"/>
</dbReference>
<dbReference type="SUPFAM" id="SSF53098">
    <property type="entry name" value="Ribonuclease H-like"/>
    <property type="match status" value="1"/>
</dbReference>
<dbReference type="AlphaFoldDB" id="A0AAW6UCG6"/>
<name>A0AAW6UCG6_9MOLU</name>